<proteinExistence type="predicted"/>
<dbReference type="AlphaFoldDB" id="A0A1I7ZRU0"/>
<protein>
    <submittedName>
        <fullName evidence="2">Uncharacterized protein</fullName>
    </submittedName>
</protein>
<accession>A0A1I7ZRU0</accession>
<keyword evidence="1" id="KW-1185">Reference proteome</keyword>
<dbReference type="Proteomes" id="UP000095287">
    <property type="component" value="Unplaced"/>
</dbReference>
<evidence type="ECO:0000313" key="1">
    <source>
        <dbReference type="Proteomes" id="UP000095287"/>
    </source>
</evidence>
<organism evidence="1 2">
    <name type="scientific">Steinernema glaseri</name>
    <dbReference type="NCBI Taxonomy" id="37863"/>
    <lineage>
        <taxon>Eukaryota</taxon>
        <taxon>Metazoa</taxon>
        <taxon>Ecdysozoa</taxon>
        <taxon>Nematoda</taxon>
        <taxon>Chromadorea</taxon>
        <taxon>Rhabditida</taxon>
        <taxon>Tylenchina</taxon>
        <taxon>Panagrolaimomorpha</taxon>
        <taxon>Strongyloidoidea</taxon>
        <taxon>Steinernematidae</taxon>
        <taxon>Steinernema</taxon>
    </lineage>
</organism>
<sequence>MKNCASKRDLLDPTKNGRISADTVLERHEKPFAILMTKTLNRFCACWEEPSDAQSARMPRSLSYIPTMTHYRQNHKMNRPFAFHPPRPLSAEKPRKMLLCFYLAVDLMNL</sequence>
<dbReference type="WBParaSite" id="L893_g28908.t1">
    <property type="protein sequence ID" value="L893_g28908.t1"/>
    <property type="gene ID" value="L893_g28908"/>
</dbReference>
<reference evidence="2" key="1">
    <citation type="submission" date="2016-11" db="UniProtKB">
        <authorList>
            <consortium name="WormBaseParasite"/>
        </authorList>
    </citation>
    <scope>IDENTIFICATION</scope>
</reference>
<evidence type="ECO:0000313" key="2">
    <source>
        <dbReference type="WBParaSite" id="L893_g28908.t1"/>
    </source>
</evidence>
<name>A0A1I7ZRU0_9BILA</name>